<evidence type="ECO:0000256" key="4">
    <source>
        <dbReference type="ARBA" id="ARBA00022670"/>
    </source>
</evidence>
<keyword evidence="4" id="KW-0645">Protease</keyword>
<evidence type="ECO:0000256" key="5">
    <source>
        <dbReference type="ARBA" id="ARBA00022692"/>
    </source>
</evidence>
<evidence type="ECO:0000256" key="7">
    <source>
        <dbReference type="ARBA" id="ARBA00022801"/>
    </source>
</evidence>
<keyword evidence="6" id="KW-0479">Metal-binding</keyword>
<accession>A0A6J6QIT4</accession>
<evidence type="ECO:0000259" key="14">
    <source>
        <dbReference type="Pfam" id="PF02163"/>
    </source>
</evidence>
<evidence type="ECO:0000256" key="6">
    <source>
        <dbReference type="ARBA" id="ARBA00022723"/>
    </source>
</evidence>
<sequence length="223" mass="24243">MSDLFEPRPPAEEPPRYDPVQPESSRKSARQTLSRFTAPLIGLGALLLKLGSLFKFATIFIAVGGYALIFGWPFAVGFVALILVHELGHFIEAQREGLHPKVPVFIPFIGAYVKMTAGNPWQAARVAIAGPIVGGFGAMVCYIWGEHQNSPVLHALAYTGFMLNLINMIPVSILDGGAVFRAARFLWHGGGRNKALAIYGLYALTAVALILGMRASYIVQHRL</sequence>
<organism evidence="15">
    <name type="scientific">freshwater metagenome</name>
    <dbReference type="NCBI Taxonomy" id="449393"/>
    <lineage>
        <taxon>unclassified sequences</taxon>
        <taxon>metagenomes</taxon>
        <taxon>ecological metagenomes</taxon>
    </lineage>
</organism>
<keyword evidence="10" id="KW-0482">Metalloprotease</keyword>
<feature type="transmembrane region" description="Helical" evidence="13">
    <location>
        <begin position="123"/>
        <end position="145"/>
    </location>
</feature>
<dbReference type="AlphaFoldDB" id="A0A6J6QIT4"/>
<evidence type="ECO:0000256" key="2">
    <source>
        <dbReference type="ARBA" id="ARBA00004141"/>
    </source>
</evidence>
<dbReference type="Pfam" id="PF02163">
    <property type="entry name" value="Peptidase_M50"/>
    <property type="match status" value="1"/>
</dbReference>
<dbReference type="GO" id="GO:0008237">
    <property type="term" value="F:metallopeptidase activity"/>
    <property type="evidence" value="ECO:0007669"/>
    <property type="project" value="UniProtKB-KW"/>
</dbReference>
<dbReference type="PANTHER" id="PTHR39188:SF3">
    <property type="entry name" value="STAGE IV SPORULATION PROTEIN FB"/>
    <property type="match status" value="1"/>
</dbReference>
<name>A0A6J6QIT4_9ZZZZ</name>
<feature type="transmembrane region" description="Helical" evidence="13">
    <location>
        <begin position="195"/>
        <end position="219"/>
    </location>
</feature>
<protein>
    <submittedName>
        <fullName evidence="15">Unannotated protein</fullName>
    </submittedName>
</protein>
<evidence type="ECO:0000256" key="10">
    <source>
        <dbReference type="ARBA" id="ARBA00023049"/>
    </source>
</evidence>
<keyword evidence="8" id="KW-0862">Zinc</keyword>
<feature type="transmembrane region" description="Helical" evidence="13">
    <location>
        <begin position="36"/>
        <end position="54"/>
    </location>
</feature>
<comment type="subcellular location">
    <subcellularLocation>
        <location evidence="2">Membrane</location>
        <topology evidence="2">Multi-pass membrane protein</topology>
    </subcellularLocation>
</comment>
<evidence type="ECO:0000256" key="9">
    <source>
        <dbReference type="ARBA" id="ARBA00022989"/>
    </source>
</evidence>
<feature type="domain" description="Peptidase M50" evidence="14">
    <location>
        <begin position="74"/>
        <end position="144"/>
    </location>
</feature>
<comment type="cofactor">
    <cofactor evidence="1">
        <name>Zn(2+)</name>
        <dbReference type="ChEBI" id="CHEBI:29105"/>
    </cofactor>
</comment>
<keyword evidence="5 13" id="KW-0812">Transmembrane</keyword>
<evidence type="ECO:0000256" key="12">
    <source>
        <dbReference type="SAM" id="MobiDB-lite"/>
    </source>
</evidence>
<proteinExistence type="inferred from homology"/>
<evidence type="ECO:0000256" key="3">
    <source>
        <dbReference type="ARBA" id="ARBA00007931"/>
    </source>
</evidence>
<feature type="region of interest" description="Disordered" evidence="12">
    <location>
        <begin position="1"/>
        <end position="29"/>
    </location>
</feature>
<dbReference type="InterPro" id="IPR008915">
    <property type="entry name" value="Peptidase_M50"/>
</dbReference>
<dbReference type="GO" id="GO:0016020">
    <property type="term" value="C:membrane"/>
    <property type="evidence" value="ECO:0007669"/>
    <property type="project" value="UniProtKB-SubCell"/>
</dbReference>
<feature type="compositionally biased region" description="Basic and acidic residues" evidence="12">
    <location>
        <begin position="1"/>
        <end position="16"/>
    </location>
</feature>
<keyword evidence="7" id="KW-0378">Hydrolase</keyword>
<comment type="similarity">
    <text evidence="3">Belongs to the peptidase M50B family.</text>
</comment>
<gene>
    <name evidence="15" type="ORF">UFOPK2399_02043</name>
</gene>
<dbReference type="PANTHER" id="PTHR39188">
    <property type="entry name" value="MEMBRANE-ASSOCIATED ZINC METALLOPROTEASE M50B"/>
    <property type="match status" value="1"/>
</dbReference>
<dbReference type="GO" id="GO:0046872">
    <property type="term" value="F:metal ion binding"/>
    <property type="evidence" value="ECO:0007669"/>
    <property type="project" value="UniProtKB-KW"/>
</dbReference>
<evidence type="ECO:0000256" key="8">
    <source>
        <dbReference type="ARBA" id="ARBA00022833"/>
    </source>
</evidence>
<feature type="transmembrane region" description="Helical" evidence="13">
    <location>
        <begin position="60"/>
        <end position="84"/>
    </location>
</feature>
<evidence type="ECO:0000256" key="1">
    <source>
        <dbReference type="ARBA" id="ARBA00001947"/>
    </source>
</evidence>
<dbReference type="GO" id="GO:0006508">
    <property type="term" value="P:proteolysis"/>
    <property type="evidence" value="ECO:0007669"/>
    <property type="project" value="UniProtKB-KW"/>
</dbReference>
<dbReference type="EMBL" id="CAEZXP010000012">
    <property type="protein sequence ID" value="CAB4711760.1"/>
    <property type="molecule type" value="Genomic_DNA"/>
</dbReference>
<keyword evidence="11 13" id="KW-0472">Membrane</keyword>
<evidence type="ECO:0000256" key="13">
    <source>
        <dbReference type="SAM" id="Phobius"/>
    </source>
</evidence>
<keyword evidence="9 13" id="KW-1133">Transmembrane helix</keyword>
<evidence type="ECO:0000313" key="15">
    <source>
        <dbReference type="EMBL" id="CAB4711760.1"/>
    </source>
</evidence>
<reference evidence="15" key="1">
    <citation type="submission" date="2020-05" db="EMBL/GenBank/DDBJ databases">
        <authorList>
            <person name="Chiriac C."/>
            <person name="Salcher M."/>
            <person name="Ghai R."/>
            <person name="Kavagutti S V."/>
        </authorList>
    </citation>
    <scope>NUCLEOTIDE SEQUENCE</scope>
</reference>
<evidence type="ECO:0000256" key="11">
    <source>
        <dbReference type="ARBA" id="ARBA00023136"/>
    </source>
</evidence>
<feature type="transmembrane region" description="Helical" evidence="13">
    <location>
        <begin position="151"/>
        <end position="174"/>
    </location>
</feature>